<evidence type="ECO:0000256" key="1">
    <source>
        <dbReference type="ARBA" id="ARBA00005336"/>
    </source>
</evidence>
<sequence>MKRFVRPISKKFGVLGLVLTVLLTIVLIVANVALNRYSSTISSTLDLNAQIADGGDDEVYQSARDITQEIAGEGATLLKNENGSLPLDTNQVNVFGYASVNLVYGGSGSGSTSGASYNDTLKESFEAEGLEINEDLWDFYTEKSQDSASWNVFSPNGGDYNIYDANCTEVLDMMDSAREYSDTAVVIFSRAGGEGGDLPMDMGVTDEETGAGLVGGDAGKSYLELQDVELELLDAVEENFDNVIVLINSSHAMELGFLEDDGVDAALQIAGPGATGMRGVADILLGETNPSGHLVDTYAYDVKSAPSYYNMGDCTYSDYEQEMSDSYFYYEENIYTGYRWYETAAAENAVVTAADGTVYDYADYDSIVQYPFGYGLSYTTFDWDLADYRVDGQGGEVTATVTVTNTGDVAGKDVVQLYYSAPYIEGGIEKSAVNLGAFAKTDLLEPGESQDVELTMTFDDMASFDWDGVGAYVMDTGTYTFTLRTDSHTVKNDGGTFTYELADTIIYNDENDGKRSTDEVAAVSQQEFADAGTLETNMTYLSRADFAGTFPKVERRLNPTEIPDEVRARLEANGPGSTVLETVDTDVDTPVTDADNGLSVDDLAGVDYDDEQWDLLVQQMSVDELIELTGNAGWQTSAIESVGKKATTDIDGPQGLNGFNFSGTKMNSYASEVLMGMTWNCDLVNEMGSIYAQEALSWGVVGLYAPAMNTHRSPFGGRNFEYFAEDPTLAGLLAAAEVGGMQGEGVYVYAKHYLLNTQDTNRDGAANWCNEQALREIYARPFELAIKLADCTGLMTELSRIGTSWSSATYALCTEMPREEWGFTGKIITDGVGPGGDYYMLPDYAIAAGNDMMLTRASGDCGYTDITLDSDYGIAQMQKAAKNILYVYANSKASEVSGMYDVNWEWAWVAGDIVLVALAVLLFVALPVRAWCVPAKNNTERSGR</sequence>
<evidence type="ECO:0000313" key="6">
    <source>
        <dbReference type="Proteomes" id="UP000812844"/>
    </source>
</evidence>
<dbReference type="InterPro" id="IPR026891">
    <property type="entry name" value="Fn3-like"/>
</dbReference>
<protein>
    <submittedName>
        <fullName evidence="5">Glycoside hydrolase family 3 C-terminal domain-containing protein</fullName>
    </submittedName>
</protein>
<dbReference type="RefSeq" id="WP_219080172.1">
    <property type="nucleotide sequence ID" value="NZ_JAHBBD010000003.1"/>
</dbReference>
<feature type="domain" description="Fibronectin type III-like" evidence="4">
    <location>
        <begin position="413"/>
        <end position="487"/>
    </location>
</feature>
<dbReference type="Pfam" id="PF14310">
    <property type="entry name" value="Fn3-like"/>
    <property type="match status" value="1"/>
</dbReference>
<dbReference type="EMBL" id="JAHBBD010000003">
    <property type="protein sequence ID" value="MBW3082247.1"/>
    <property type="molecule type" value="Genomic_DNA"/>
</dbReference>
<dbReference type="Pfam" id="PF00933">
    <property type="entry name" value="Glyco_hydro_3"/>
    <property type="match status" value="1"/>
</dbReference>
<comment type="caution">
    <text evidence="5">The sequence shown here is derived from an EMBL/GenBank/DDBJ whole genome shotgun (WGS) entry which is preliminary data.</text>
</comment>
<dbReference type="InterPro" id="IPR050288">
    <property type="entry name" value="Cellulose_deg_GH3"/>
</dbReference>
<gene>
    <name evidence="5" type="ORF">KIH73_02440</name>
</gene>
<keyword evidence="6" id="KW-1185">Reference proteome</keyword>
<evidence type="ECO:0000256" key="2">
    <source>
        <dbReference type="ARBA" id="ARBA00022801"/>
    </source>
</evidence>
<dbReference type="GO" id="GO:0016787">
    <property type="term" value="F:hydrolase activity"/>
    <property type="evidence" value="ECO:0007669"/>
    <property type="project" value="UniProtKB-KW"/>
</dbReference>
<dbReference type="InterPro" id="IPR001764">
    <property type="entry name" value="Glyco_hydro_3_N"/>
</dbReference>
<feature type="transmembrane region" description="Helical" evidence="3">
    <location>
        <begin position="906"/>
        <end position="926"/>
    </location>
</feature>
<name>A0ABS6W931_9BIFI</name>
<proteinExistence type="inferred from homology"/>
<evidence type="ECO:0000313" key="5">
    <source>
        <dbReference type="EMBL" id="MBW3082247.1"/>
    </source>
</evidence>
<keyword evidence="3" id="KW-0812">Transmembrane</keyword>
<keyword evidence="3" id="KW-1133">Transmembrane helix</keyword>
<keyword evidence="3" id="KW-0472">Membrane</keyword>
<dbReference type="Proteomes" id="UP000812844">
    <property type="component" value="Unassembled WGS sequence"/>
</dbReference>
<dbReference type="PANTHER" id="PTHR42715">
    <property type="entry name" value="BETA-GLUCOSIDASE"/>
    <property type="match status" value="1"/>
</dbReference>
<keyword evidence="2 5" id="KW-0378">Hydrolase</keyword>
<dbReference type="SMART" id="SM01217">
    <property type="entry name" value="Fn3_like"/>
    <property type="match status" value="1"/>
</dbReference>
<feature type="transmembrane region" description="Helical" evidence="3">
    <location>
        <begin position="12"/>
        <end position="34"/>
    </location>
</feature>
<organism evidence="5 6">
    <name type="scientific">Bifidobacterium phasiani</name>
    <dbReference type="NCBI Taxonomy" id="2834431"/>
    <lineage>
        <taxon>Bacteria</taxon>
        <taxon>Bacillati</taxon>
        <taxon>Actinomycetota</taxon>
        <taxon>Actinomycetes</taxon>
        <taxon>Bifidobacteriales</taxon>
        <taxon>Bifidobacteriaceae</taxon>
        <taxon>Bifidobacterium</taxon>
    </lineage>
</organism>
<comment type="similarity">
    <text evidence="1">Belongs to the glycosyl hydrolase 3 family.</text>
</comment>
<dbReference type="PANTHER" id="PTHR42715:SF10">
    <property type="entry name" value="BETA-GLUCOSIDASE"/>
    <property type="match status" value="1"/>
</dbReference>
<dbReference type="InterPro" id="IPR002772">
    <property type="entry name" value="Glyco_hydro_3_C"/>
</dbReference>
<accession>A0ABS6W931</accession>
<evidence type="ECO:0000256" key="3">
    <source>
        <dbReference type="SAM" id="Phobius"/>
    </source>
</evidence>
<dbReference type="Pfam" id="PF01915">
    <property type="entry name" value="Glyco_hydro_3_C"/>
    <property type="match status" value="1"/>
</dbReference>
<reference evidence="5 6" key="1">
    <citation type="submission" date="2021-05" db="EMBL/GenBank/DDBJ databases">
        <title>Phylogenetic classification of ten novel species belonging to the genus Bifidobacterium comprising B. colchicus sp. nov., B. abeli sp. nov., B. bicoloris sp. nov., B. guerezis sp. nov., B. rosaliae sp. nov., B. santillanensis sp. nov., B. argentati sp. nov., B. amazzoni sp. nov., B. pluviali sp. nov., and B. pinnaculum sp. nov.</title>
        <authorList>
            <person name="Lugli G.A."/>
            <person name="Ruiz Garcia L."/>
            <person name="Margolles A."/>
            <person name="Ventura M."/>
        </authorList>
    </citation>
    <scope>NUCLEOTIDE SEQUENCE [LARGE SCALE GENOMIC DNA]</scope>
    <source>
        <strain evidence="5 6">6T3</strain>
    </source>
</reference>
<evidence type="ECO:0000259" key="4">
    <source>
        <dbReference type="SMART" id="SM01217"/>
    </source>
</evidence>